<dbReference type="InParanoid" id="A0A6P8J5U7"/>
<dbReference type="GO" id="GO:0006955">
    <property type="term" value="P:immune response"/>
    <property type="evidence" value="ECO:0007669"/>
    <property type="project" value="TreeGrafter"/>
</dbReference>
<dbReference type="PANTHER" id="PTHR14241">
    <property type="entry name" value="INTERFERON-INDUCED PROTEIN 44"/>
    <property type="match status" value="1"/>
</dbReference>
<dbReference type="PANTHER" id="PTHR14241:SF32">
    <property type="entry name" value="VWFA DOMAIN-CONTAINING PROTEIN-RELATED"/>
    <property type="match status" value="1"/>
</dbReference>
<dbReference type="Proteomes" id="UP000515163">
    <property type="component" value="Unplaced"/>
</dbReference>
<dbReference type="RefSeq" id="XP_031575094.1">
    <property type="nucleotide sequence ID" value="XM_031719234.1"/>
</dbReference>
<accession>A0A6P8J5U7</accession>
<evidence type="ECO:0000313" key="1">
    <source>
        <dbReference type="Proteomes" id="UP000515163"/>
    </source>
</evidence>
<dbReference type="GeneID" id="116308752"/>
<name>A0A6P8J5U7_ACTTE</name>
<dbReference type="InterPro" id="IPR027417">
    <property type="entry name" value="P-loop_NTPase"/>
</dbReference>
<evidence type="ECO:0000313" key="2">
    <source>
        <dbReference type="RefSeq" id="XP_031575094.1"/>
    </source>
</evidence>
<protein>
    <submittedName>
        <fullName evidence="2">Interferon-induced protein 44-like</fullName>
    </submittedName>
</protein>
<dbReference type="AlphaFoldDB" id="A0A6P8J5U7"/>
<sequence length="260" mass="29064">MSDNEKKMLQSLRKGLMRRGIPTYVSLAFIDIACKEVGEDLTKVYYSVLVKDLVLKTSKMLLNLPISNILPVVNYKHQTELDNNMDILLLNAFSRLIGAKERKFKKMKCKIADAAPVTTSGVVLPYYNIFILGQIGSGKSTFFNGINAILTNRMLTTKAEAGEMAFSLTKEFRMYEIKAPGEEKVSSTRICDTFGLKQNADDDTDVRNVLSAINGHVPDKHFFTDDEFHQDSPGYIALPTLENRAHCVGIVIDAQKVSIM</sequence>
<dbReference type="Gene3D" id="3.40.50.300">
    <property type="entry name" value="P-loop containing nucleotide triphosphate hydrolases"/>
    <property type="match status" value="1"/>
</dbReference>
<reference evidence="2" key="1">
    <citation type="submission" date="2025-08" db="UniProtKB">
        <authorList>
            <consortium name="RefSeq"/>
        </authorList>
    </citation>
    <scope>IDENTIFICATION</scope>
    <source>
        <tissue evidence="2">Tentacle</tissue>
    </source>
</reference>
<dbReference type="SUPFAM" id="SSF52540">
    <property type="entry name" value="P-loop containing nucleoside triphosphate hydrolases"/>
    <property type="match status" value="1"/>
</dbReference>
<proteinExistence type="predicted"/>
<feature type="non-terminal residue" evidence="2">
    <location>
        <position position="260"/>
    </location>
</feature>
<dbReference type="OrthoDB" id="25620at2759"/>
<keyword evidence="1" id="KW-1185">Reference proteome</keyword>
<organism evidence="1 2">
    <name type="scientific">Actinia tenebrosa</name>
    <name type="common">Australian red waratah sea anemone</name>
    <dbReference type="NCBI Taxonomy" id="6105"/>
    <lineage>
        <taxon>Eukaryota</taxon>
        <taxon>Metazoa</taxon>
        <taxon>Cnidaria</taxon>
        <taxon>Anthozoa</taxon>
        <taxon>Hexacorallia</taxon>
        <taxon>Actiniaria</taxon>
        <taxon>Actiniidae</taxon>
        <taxon>Actinia</taxon>
    </lineage>
</organism>
<dbReference type="KEGG" id="aten:116308752"/>
<gene>
    <name evidence="2" type="primary">LOC116308752</name>
</gene>